<evidence type="ECO:0000313" key="2">
    <source>
        <dbReference type="Proteomes" id="UP000254968"/>
    </source>
</evidence>
<dbReference type="Pfam" id="PF13306">
    <property type="entry name" value="LRR_5"/>
    <property type="match status" value="1"/>
</dbReference>
<dbReference type="InterPro" id="IPR032675">
    <property type="entry name" value="LRR_dom_sf"/>
</dbReference>
<dbReference type="InterPro" id="IPR053139">
    <property type="entry name" value="Surface_bspA-like"/>
</dbReference>
<name>A0A378HZH7_9GAMM</name>
<accession>A0A378HZH7</accession>
<dbReference type="InterPro" id="IPR026906">
    <property type="entry name" value="LRR_5"/>
</dbReference>
<sequence length="322" mass="35376">MKSNADGKTLTRIEESDIIDGSFQIPAEITTIAGCAFFKCRSLQTIIFHAGVKSIGDWAFSECRNLQTVILPAGITTIGFGAFNDCSSLQKVILPTEVMVSGDGALGECSSSQAIILPAGVTTIKNSAFSNCTNLKILLLPVGVTMSGREVFEGCEKLKLMIIDGDDQAEVERIKTLLPERLKNKVTSKSLCVEVIQLQEKQLARILFSPQTNQLYRFFHVDTRYISKVSVENEEQQGLEKTCPTLPEEIFCHINVHGADANRYYQKAKALIGREPWPTTPEALKGYEEKLIKIVNKCIKQAENFQAATEEAQAASPAAPLN</sequence>
<dbReference type="RefSeq" id="WP_115301697.1">
    <property type="nucleotide sequence ID" value="NZ_CAAAHO010000006.1"/>
</dbReference>
<dbReference type="EMBL" id="UGNV01000001">
    <property type="protein sequence ID" value="STX27911.1"/>
    <property type="molecule type" value="Genomic_DNA"/>
</dbReference>
<organism evidence="1 2">
    <name type="scientific">Legionella beliardensis</name>
    <dbReference type="NCBI Taxonomy" id="91822"/>
    <lineage>
        <taxon>Bacteria</taxon>
        <taxon>Pseudomonadati</taxon>
        <taxon>Pseudomonadota</taxon>
        <taxon>Gammaproteobacteria</taxon>
        <taxon>Legionellales</taxon>
        <taxon>Legionellaceae</taxon>
        <taxon>Legionella</taxon>
    </lineage>
</organism>
<dbReference type="AlphaFoldDB" id="A0A378HZH7"/>
<dbReference type="Proteomes" id="UP000254968">
    <property type="component" value="Unassembled WGS sequence"/>
</dbReference>
<dbReference type="OrthoDB" id="5654383at2"/>
<evidence type="ECO:0008006" key="3">
    <source>
        <dbReference type="Google" id="ProtNLM"/>
    </source>
</evidence>
<dbReference type="Gene3D" id="3.80.10.10">
    <property type="entry name" value="Ribonuclease Inhibitor"/>
    <property type="match status" value="1"/>
</dbReference>
<evidence type="ECO:0000313" key="1">
    <source>
        <dbReference type="EMBL" id="STX27911.1"/>
    </source>
</evidence>
<keyword evidence="2" id="KW-1185">Reference proteome</keyword>
<dbReference type="PANTHER" id="PTHR45661:SF3">
    <property type="entry name" value="IG-LIKE DOMAIN-CONTAINING PROTEIN"/>
    <property type="match status" value="1"/>
</dbReference>
<reference evidence="1 2" key="1">
    <citation type="submission" date="2018-06" db="EMBL/GenBank/DDBJ databases">
        <authorList>
            <consortium name="Pathogen Informatics"/>
            <person name="Doyle S."/>
        </authorList>
    </citation>
    <scope>NUCLEOTIDE SEQUENCE [LARGE SCALE GENOMIC DNA]</scope>
    <source>
        <strain evidence="1 2">NCTC13315</strain>
    </source>
</reference>
<protein>
    <recommendedName>
        <fullName evidence="3">Bacterial surface protein 26-residue repeat</fullName>
    </recommendedName>
</protein>
<gene>
    <name evidence="1" type="ORF">NCTC13315_00432</name>
</gene>
<dbReference type="SUPFAM" id="SSF52058">
    <property type="entry name" value="L domain-like"/>
    <property type="match status" value="1"/>
</dbReference>
<dbReference type="PANTHER" id="PTHR45661">
    <property type="entry name" value="SURFACE ANTIGEN"/>
    <property type="match status" value="1"/>
</dbReference>
<proteinExistence type="predicted"/>